<organism evidence="1 2">
    <name type="scientific">Glomus cerebriforme</name>
    <dbReference type="NCBI Taxonomy" id="658196"/>
    <lineage>
        <taxon>Eukaryota</taxon>
        <taxon>Fungi</taxon>
        <taxon>Fungi incertae sedis</taxon>
        <taxon>Mucoromycota</taxon>
        <taxon>Glomeromycotina</taxon>
        <taxon>Glomeromycetes</taxon>
        <taxon>Glomerales</taxon>
        <taxon>Glomeraceae</taxon>
        <taxon>Glomus</taxon>
    </lineage>
</organism>
<dbReference type="EMBL" id="QKYT01000208">
    <property type="protein sequence ID" value="RIA89713.1"/>
    <property type="molecule type" value="Genomic_DNA"/>
</dbReference>
<accession>A0A397SUG9</accession>
<gene>
    <name evidence="1" type="ORF">C1645_771669</name>
</gene>
<evidence type="ECO:0000313" key="2">
    <source>
        <dbReference type="Proteomes" id="UP000265703"/>
    </source>
</evidence>
<keyword evidence="2" id="KW-1185">Reference proteome</keyword>
<reference evidence="1 2" key="1">
    <citation type="submission" date="2018-06" db="EMBL/GenBank/DDBJ databases">
        <title>Comparative genomics reveals the genomic features of Rhizophagus irregularis, R. cerebriforme, R. diaphanum and Gigaspora rosea, and their symbiotic lifestyle signature.</title>
        <authorList>
            <person name="Morin E."/>
            <person name="San Clemente H."/>
            <person name="Chen E.C.H."/>
            <person name="De La Providencia I."/>
            <person name="Hainaut M."/>
            <person name="Kuo A."/>
            <person name="Kohler A."/>
            <person name="Murat C."/>
            <person name="Tang N."/>
            <person name="Roy S."/>
            <person name="Loubradou J."/>
            <person name="Henrissat B."/>
            <person name="Grigoriev I.V."/>
            <person name="Corradi N."/>
            <person name="Roux C."/>
            <person name="Martin F.M."/>
        </authorList>
    </citation>
    <scope>NUCLEOTIDE SEQUENCE [LARGE SCALE GENOMIC DNA]</scope>
    <source>
        <strain evidence="1 2">DAOM 227022</strain>
    </source>
</reference>
<dbReference type="OrthoDB" id="2320865at2759"/>
<dbReference type="Proteomes" id="UP000265703">
    <property type="component" value="Unassembled WGS sequence"/>
</dbReference>
<name>A0A397SUG9_9GLOM</name>
<evidence type="ECO:0008006" key="3">
    <source>
        <dbReference type="Google" id="ProtNLM"/>
    </source>
</evidence>
<feature type="non-terminal residue" evidence="1">
    <location>
        <position position="82"/>
    </location>
</feature>
<sequence>MTDYYTRKSLRCNELQKNIKVQKDNSEVYLIEMMNNVSDQKMDQLISNIGSLGNTLKSTFEMVGEQADITKEILDHMKSTET</sequence>
<protein>
    <recommendedName>
        <fullName evidence="3">t-SNARE coiled-coil homology domain-containing protein</fullName>
    </recommendedName>
</protein>
<comment type="caution">
    <text evidence="1">The sequence shown here is derived from an EMBL/GenBank/DDBJ whole genome shotgun (WGS) entry which is preliminary data.</text>
</comment>
<dbReference type="AlphaFoldDB" id="A0A397SUG9"/>
<evidence type="ECO:0000313" key="1">
    <source>
        <dbReference type="EMBL" id="RIA89713.1"/>
    </source>
</evidence>
<proteinExistence type="predicted"/>